<dbReference type="STRING" id="1505907.TEU_05935"/>
<evidence type="ECO:0000313" key="3">
    <source>
        <dbReference type="Proteomes" id="UP000029980"/>
    </source>
</evidence>
<keyword evidence="1" id="KW-0472">Membrane</keyword>
<dbReference type="RefSeq" id="WP_050002875.1">
    <property type="nucleotide sequence ID" value="NZ_CP008887.1"/>
</dbReference>
<evidence type="ECO:0008006" key="4">
    <source>
        <dbReference type="Google" id="ProtNLM"/>
    </source>
</evidence>
<feature type="transmembrane region" description="Helical" evidence="1">
    <location>
        <begin position="174"/>
        <end position="191"/>
    </location>
</feature>
<dbReference type="OrthoDB" id="98797at2157"/>
<evidence type="ECO:0000256" key="1">
    <source>
        <dbReference type="SAM" id="Phobius"/>
    </source>
</evidence>
<name>A0A097QTW6_9EURY</name>
<dbReference type="EMBL" id="CP008887">
    <property type="protein sequence ID" value="AIU69899.1"/>
    <property type="molecule type" value="Genomic_DNA"/>
</dbReference>
<dbReference type="Proteomes" id="UP000029980">
    <property type="component" value="Chromosome"/>
</dbReference>
<organism evidence="2 3">
    <name type="scientific">Thermococcus eurythermalis</name>
    <dbReference type="NCBI Taxonomy" id="1505907"/>
    <lineage>
        <taxon>Archaea</taxon>
        <taxon>Methanobacteriati</taxon>
        <taxon>Methanobacteriota</taxon>
        <taxon>Thermococci</taxon>
        <taxon>Thermococcales</taxon>
        <taxon>Thermococcaceae</taxon>
        <taxon>Thermococcus</taxon>
    </lineage>
</organism>
<proteinExistence type="predicted"/>
<reference evidence="2 3" key="1">
    <citation type="journal article" date="2015" name="Int. J. Syst. Evol. Microbiol.">
        <title>Thermococcus eurythermalis sp. nov., a conditional piezophilic hyperthermophilic archaeon with a wide temperature range isolated from an oil-immersed chimney in the Guaymas Basin.</title>
        <authorList>
            <person name="Zhao W."/>
            <person name="Zeng X."/>
            <person name="Xiao X."/>
        </authorList>
    </citation>
    <scope>NUCLEOTIDE SEQUENCE [LARGE SCALE GENOMIC DNA]</scope>
    <source>
        <strain evidence="2 3">A501</strain>
    </source>
</reference>
<protein>
    <recommendedName>
        <fullName evidence="4">DUF2207 domain-containing protein</fullName>
    </recommendedName>
</protein>
<dbReference type="HOGENOM" id="CLU_658284_0_0_2"/>
<evidence type="ECO:0000313" key="2">
    <source>
        <dbReference type="EMBL" id="AIU69899.1"/>
    </source>
</evidence>
<feature type="transmembrane region" description="Helical" evidence="1">
    <location>
        <begin position="198"/>
        <end position="218"/>
    </location>
</feature>
<dbReference type="AlphaFoldDB" id="A0A097QTW6"/>
<accession>A0A097QTW6</accession>
<dbReference type="KEGG" id="teu:TEU_05935"/>
<gene>
    <name evidence="2" type="ORF">TEU_05935</name>
</gene>
<sequence length="413" mass="46565">MKREVCPLGVIAALLLASFLIPEYSYSPPATEFVNSNFHVFEEHPSGSAYIECLVNTPSYYHHVVNWTLTYPHDYGFSRPGYFKTWIAVKDWKSFYEEIPYGCGVVEAHDLGQNSPLHSAALRLKNITAGTEDYAKLEPFFEYAEHDPAPTGNWTLARITVLAPDVMVAFKRPFAAVWAGVAVLSLIGVLLNIRGDKIVLVGFLVLLVLGALFVGEYIKDERHIQEKEQVFKQVLALNSTGGECGMIMAGVSADFKPEDIPWFIMTVEQKNSSITSVEWEDYTVRISVSAPFDNYKELLKEFEGRGWEISAIEIDPSAFRTPPEEMQRLNGTIQTLLKYLPLLPSDEREEVKEYIEGLNNTIRRDMARNRFACIEVVTSTPDAFLYIYKDLSDFFAKVALLVAGMTVAATLRR</sequence>
<keyword evidence="1" id="KW-1133">Transmembrane helix</keyword>
<dbReference type="GeneID" id="25152972"/>
<keyword evidence="1" id="KW-0812">Transmembrane</keyword>
<keyword evidence="3" id="KW-1185">Reference proteome</keyword>